<dbReference type="KEGG" id="mcos:GM418_22345"/>
<dbReference type="SMART" id="SM00871">
    <property type="entry name" value="AraC_E_bind"/>
    <property type="match status" value="1"/>
</dbReference>
<proteinExistence type="predicted"/>
<evidence type="ECO:0000313" key="2">
    <source>
        <dbReference type="EMBL" id="QGY46302.1"/>
    </source>
</evidence>
<reference evidence="2 3" key="1">
    <citation type="submission" date="2019-11" db="EMBL/GenBank/DDBJ databases">
        <authorList>
            <person name="Zheng R.K."/>
            <person name="Sun C.M."/>
        </authorList>
    </citation>
    <scope>NUCLEOTIDE SEQUENCE [LARGE SCALE GENOMIC DNA]</scope>
    <source>
        <strain evidence="2 3">WC007</strain>
    </source>
</reference>
<protein>
    <submittedName>
        <fullName evidence="2">GyrI-like domain-containing protein</fullName>
    </submittedName>
</protein>
<dbReference type="PANTHER" id="PTHR36444:SF2">
    <property type="entry name" value="TRANSCRIPTIONAL REGULATOR PROTEIN YOBU-RELATED"/>
    <property type="match status" value="1"/>
</dbReference>
<gene>
    <name evidence="2" type="ORF">GM418_22345</name>
</gene>
<dbReference type="InterPro" id="IPR011256">
    <property type="entry name" value="Reg_factor_effector_dom_sf"/>
</dbReference>
<keyword evidence="3" id="KW-1185">Reference proteome</keyword>
<dbReference type="EMBL" id="CP046401">
    <property type="protein sequence ID" value="QGY46302.1"/>
    <property type="molecule type" value="Genomic_DNA"/>
</dbReference>
<dbReference type="InterPro" id="IPR029442">
    <property type="entry name" value="GyrI-like"/>
</dbReference>
<dbReference type="Gene3D" id="3.20.80.10">
    <property type="entry name" value="Regulatory factor, effector binding domain"/>
    <property type="match status" value="1"/>
</dbReference>
<dbReference type="AlphaFoldDB" id="A0A6I6K1K1"/>
<feature type="domain" description="AraC effector-binding" evidence="1">
    <location>
        <begin position="1"/>
        <end position="158"/>
    </location>
</feature>
<dbReference type="Pfam" id="PF06445">
    <property type="entry name" value="GyrI-like"/>
    <property type="match status" value="1"/>
</dbReference>
<name>A0A6I6K1K1_9BACT</name>
<dbReference type="RefSeq" id="WP_158869439.1">
    <property type="nucleotide sequence ID" value="NZ_CP046401.1"/>
</dbReference>
<dbReference type="InterPro" id="IPR053182">
    <property type="entry name" value="YobU-like_regulator"/>
</dbReference>
<dbReference type="PANTHER" id="PTHR36444">
    <property type="entry name" value="TRANSCRIPTIONAL REGULATOR PROTEIN YOBU-RELATED"/>
    <property type="match status" value="1"/>
</dbReference>
<dbReference type="InterPro" id="IPR010499">
    <property type="entry name" value="AraC_E-bd"/>
</dbReference>
<dbReference type="SUPFAM" id="SSF55136">
    <property type="entry name" value="Probable bacterial effector-binding domain"/>
    <property type="match status" value="1"/>
</dbReference>
<sequence length="160" mass="19156">MEPKIKRLEETKLVGKSVKMSFATNRTFELWQNFIPEKNTIKNRISDDLYSVEIFENSHFFKKFNPEKKFQKWAAVKVSDFETIPANMEKLIIPEGTYAVFFYKGKASKATDKYQYILKIWFPNSEYELDDRPHFALMGEKYKNEDPDSEEELWFPVRKK</sequence>
<evidence type="ECO:0000259" key="1">
    <source>
        <dbReference type="SMART" id="SM00871"/>
    </source>
</evidence>
<organism evidence="2 3">
    <name type="scientific">Maribellus comscasis</name>
    <dbReference type="NCBI Taxonomy" id="2681766"/>
    <lineage>
        <taxon>Bacteria</taxon>
        <taxon>Pseudomonadati</taxon>
        <taxon>Bacteroidota</taxon>
        <taxon>Bacteroidia</taxon>
        <taxon>Marinilabiliales</taxon>
        <taxon>Prolixibacteraceae</taxon>
        <taxon>Maribellus</taxon>
    </lineage>
</organism>
<dbReference type="Proteomes" id="UP000428260">
    <property type="component" value="Chromosome"/>
</dbReference>
<accession>A0A6I6K1K1</accession>
<evidence type="ECO:0000313" key="3">
    <source>
        <dbReference type="Proteomes" id="UP000428260"/>
    </source>
</evidence>